<dbReference type="NCBIfam" id="NF033483">
    <property type="entry name" value="PknB_PASTA_kin"/>
    <property type="match status" value="1"/>
</dbReference>
<evidence type="ECO:0000256" key="12">
    <source>
        <dbReference type="SAM" id="Phobius"/>
    </source>
</evidence>
<dbReference type="InterPro" id="IPR017441">
    <property type="entry name" value="Protein_kinase_ATP_BS"/>
</dbReference>
<feature type="region of interest" description="Disordered" evidence="11">
    <location>
        <begin position="297"/>
        <end position="328"/>
    </location>
</feature>
<dbReference type="PROSITE" id="PS00107">
    <property type="entry name" value="PROTEIN_KINASE_ATP"/>
    <property type="match status" value="1"/>
</dbReference>
<protein>
    <recommendedName>
        <fullName evidence="1">non-specific serine/threonine protein kinase</fullName>
        <ecNumber evidence="1">2.7.11.1</ecNumber>
    </recommendedName>
</protein>
<proteinExistence type="predicted"/>
<dbReference type="EMBL" id="JBEQNB010000024">
    <property type="protein sequence ID" value="MES0838105.1"/>
    <property type="molecule type" value="Genomic_DNA"/>
</dbReference>
<dbReference type="SUPFAM" id="SSF56112">
    <property type="entry name" value="Protein kinase-like (PK-like)"/>
    <property type="match status" value="1"/>
</dbReference>
<dbReference type="CDD" id="cd14014">
    <property type="entry name" value="STKc_PknB_like"/>
    <property type="match status" value="1"/>
</dbReference>
<keyword evidence="12" id="KW-1133">Transmembrane helix</keyword>
<name>A0ABV2A421_9ACTN</name>
<dbReference type="SMART" id="SM00740">
    <property type="entry name" value="PASTA"/>
    <property type="match status" value="3"/>
</dbReference>
<feature type="compositionally biased region" description="Acidic residues" evidence="11">
    <location>
        <begin position="566"/>
        <end position="576"/>
    </location>
</feature>
<evidence type="ECO:0000256" key="1">
    <source>
        <dbReference type="ARBA" id="ARBA00012513"/>
    </source>
</evidence>
<evidence type="ECO:0000256" key="4">
    <source>
        <dbReference type="ARBA" id="ARBA00022737"/>
    </source>
</evidence>
<keyword evidence="12" id="KW-0812">Transmembrane</keyword>
<evidence type="ECO:0000256" key="6">
    <source>
        <dbReference type="ARBA" id="ARBA00022777"/>
    </source>
</evidence>
<evidence type="ECO:0000313" key="15">
    <source>
        <dbReference type="EMBL" id="MES0838105.1"/>
    </source>
</evidence>
<dbReference type="Pfam" id="PF03793">
    <property type="entry name" value="PASTA"/>
    <property type="match status" value="3"/>
</dbReference>
<feature type="domain" description="PASTA" evidence="14">
    <location>
        <begin position="361"/>
        <end position="428"/>
    </location>
</feature>
<keyword evidence="3" id="KW-0808">Transferase</keyword>
<evidence type="ECO:0000256" key="2">
    <source>
        <dbReference type="ARBA" id="ARBA00022527"/>
    </source>
</evidence>
<evidence type="ECO:0000313" key="16">
    <source>
        <dbReference type="Proteomes" id="UP001432401"/>
    </source>
</evidence>
<evidence type="ECO:0000259" key="14">
    <source>
        <dbReference type="PROSITE" id="PS51178"/>
    </source>
</evidence>
<dbReference type="Gene3D" id="3.30.10.20">
    <property type="match status" value="3"/>
</dbReference>
<dbReference type="Pfam" id="PF00069">
    <property type="entry name" value="Pkinase"/>
    <property type="match status" value="1"/>
</dbReference>
<dbReference type="PANTHER" id="PTHR43289">
    <property type="entry name" value="MITOGEN-ACTIVATED PROTEIN KINASE KINASE KINASE 20-RELATED"/>
    <property type="match status" value="1"/>
</dbReference>
<dbReference type="GO" id="GO:0016301">
    <property type="term" value="F:kinase activity"/>
    <property type="evidence" value="ECO:0007669"/>
    <property type="project" value="UniProtKB-KW"/>
</dbReference>
<dbReference type="PROSITE" id="PS51178">
    <property type="entry name" value="PASTA"/>
    <property type="match status" value="3"/>
</dbReference>
<dbReference type="InterPro" id="IPR005543">
    <property type="entry name" value="PASTA_dom"/>
</dbReference>
<feature type="compositionally biased region" description="Acidic residues" evidence="11">
    <location>
        <begin position="306"/>
        <end position="322"/>
    </location>
</feature>
<reference evidence="15 16" key="1">
    <citation type="submission" date="2024-06" db="EMBL/GenBank/DDBJ databases">
        <authorList>
            <person name="Bataeva Y.V."/>
            <person name="Grigorian L.N."/>
            <person name="Solomentsev V.I."/>
        </authorList>
    </citation>
    <scope>NUCLEOTIDE SEQUENCE [LARGE SCALE GENOMIC DNA]</scope>
    <source>
        <strain evidence="16">SCPM-O-B-12605 (RCAM04882)</strain>
    </source>
</reference>
<evidence type="ECO:0000256" key="8">
    <source>
        <dbReference type="ARBA" id="ARBA00047899"/>
    </source>
</evidence>
<dbReference type="CDD" id="cd06577">
    <property type="entry name" value="PASTA_pknB"/>
    <property type="match status" value="3"/>
</dbReference>
<keyword evidence="12" id="KW-0472">Membrane</keyword>
<feature type="region of interest" description="Disordered" evidence="11">
    <location>
        <begin position="455"/>
        <end position="486"/>
    </location>
</feature>
<dbReference type="PROSITE" id="PS50011">
    <property type="entry name" value="PROTEIN_KINASE_DOM"/>
    <property type="match status" value="1"/>
</dbReference>
<accession>A0ABV2A421</accession>
<keyword evidence="6 15" id="KW-0418">Kinase</keyword>
<dbReference type="EC" id="2.7.11.1" evidence="1"/>
<evidence type="ECO:0000256" key="9">
    <source>
        <dbReference type="ARBA" id="ARBA00048679"/>
    </source>
</evidence>
<feature type="region of interest" description="Disordered" evidence="11">
    <location>
        <begin position="563"/>
        <end position="618"/>
    </location>
</feature>
<evidence type="ECO:0000256" key="11">
    <source>
        <dbReference type="SAM" id="MobiDB-lite"/>
    </source>
</evidence>
<evidence type="ECO:0000256" key="10">
    <source>
        <dbReference type="PROSITE-ProRule" id="PRU10141"/>
    </source>
</evidence>
<comment type="caution">
    <text evidence="15">The sequence shown here is derived from an EMBL/GenBank/DDBJ whole genome shotgun (WGS) entry which is preliminary data.</text>
</comment>
<comment type="catalytic activity">
    <reaction evidence="8">
        <text>L-threonyl-[protein] + ATP = O-phospho-L-threonyl-[protein] + ADP + H(+)</text>
        <dbReference type="Rhea" id="RHEA:46608"/>
        <dbReference type="Rhea" id="RHEA-COMP:11060"/>
        <dbReference type="Rhea" id="RHEA-COMP:11605"/>
        <dbReference type="ChEBI" id="CHEBI:15378"/>
        <dbReference type="ChEBI" id="CHEBI:30013"/>
        <dbReference type="ChEBI" id="CHEBI:30616"/>
        <dbReference type="ChEBI" id="CHEBI:61977"/>
        <dbReference type="ChEBI" id="CHEBI:456216"/>
        <dbReference type="EC" id="2.7.11.1"/>
    </reaction>
</comment>
<feature type="domain" description="Protein kinase" evidence="13">
    <location>
        <begin position="11"/>
        <end position="277"/>
    </location>
</feature>
<gene>
    <name evidence="15" type="primary">pknB</name>
    <name evidence="15" type="ORF">ABUK86_30335</name>
</gene>
<dbReference type="SMART" id="SM00220">
    <property type="entry name" value="S_TKc"/>
    <property type="match status" value="1"/>
</dbReference>
<evidence type="ECO:0000256" key="7">
    <source>
        <dbReference type="ARBA" id="ARBA00022840"/>
    </source>
</evidence>
<evidence type="ECO:0000259" key="13">
    <source>
        <dbReference type="PROSITE" id="PS50011"/>
    </source>
</evidence>
<dbReference type="InterPro" id="IPR008271">
    <property type="entry name" value="Ser/Thr_kinase_AS"/>
</dbReference>
<feature type="transmembrane region" description="Helical" evidence="12">
    <location>
        <begin position="334"/>
        <end position="355"/>
    </location>
</feature>
<evidence type="ECO:0000256" key="3">
    <source>
        <dbReference type="ARBA" id="ARBA00022679"/>
    </source>
</evidence>
<dbReference type="RefSeq" id="WP_344178977.1">
    <property type="nucleotide sequence ID" value="NZ_JBEQNA010000021.1"/>
</dbReference>
<dbReference type="Proteomes" id="UP001432401">
    <property type="component" value="Unassembled WGS sequence"/>
</dbReference>
<dbReference type="PROSITE" id="PS00108">
    <property type="entry name" value="PROTEIN_KINASE_ST"/>
    <property type="match status" value="1"/>
</dbReference>
<keyword evidence="4" id="KW-0677">Repeat</keyword>
<comment type="catalytic activity">
    <reaction evidence="9">
        <text>L-seryl-[protein] + ATP = O-phospho-L-seryl-[protein] + ADP + H(+)</text>
        <dbReference type="Rhea" id="RHEA:17989"/>
        <dbReference type="Rhea" id="RHEA-COMP:9863"/>
        <dbReference type="Rhea" id="RHEA-COMP:11604"/>
        <dbReference type="ChEBI" id="CHEBI:15378"/>
        <dbReference type="ChEBI" id="CHEBI:29999"/>
        <dbReference type="ChEBI" id="CHEBI:30616"/>
        <dbReference type="ChEBI" id="CHEBI:83421"/>
        <dbReference type="ChEBI" id="CHEBI:456216"/>
        <dbReference type="EC" id="2.7.11.1"/>
    </reaction>
</comment>
<sequence>MSQPRLLGGRYELDVVVGRGGMAEVYRARDLRLDRLVAIKTLRHDLARDHVFQARFRREAQSAASLNHPAIIAVYDTGEDMVEGVSIPYIVMEYVDGRTLKELLDDDRRLLPERSAELVDGILKALEYSHDNGIVHRDIKPANVMLTRNAEVKVMDFGIARSMNDDQATMTQASQVIGTAQYLSPEQARGERVDPRSDIYSTGCVLYELLTSRPPFTGDSPVSIAYQHVREDPVPPTEVDPQIPDWLEDITLRAMTKDREERYQNAAEMRADIQRGLAGMPTQAGTMAMATAGATTAMPPANDRYDDYDDRYDDDRYDDERYDDDRKKGGAGKAALWVLLAVGVIASLILVFVLFNRGPSEPETVPVPSVAGSTEEAARATLTEAGFEDVTSEPRADDEVEEGTVIETDPPAESETAVTEEIVLFVSSGPGDVAIPSVEGQSEADAVSTLNEAGFENVTPEQRSDDSVAEGSAIGTDPPAGDDASPDTAITLYISSGPDQVAVPDLRGMTRGGAESALGQVGLTASFQEQETSDQPEGTVISQSPEAAQMVAPNTTVTVTIATAPAEEEPPTESEEPPPGGGETPPGEGGTPPGQEGPDGFVFRPQDFRPQEWHPAWQ</sequence>
<keyword evidence="7 10" id="KW-0067">ATP-binding</keyword>
<keyword evidence="2" id="KW-0723">Serine/threonine-protein kinase</keyword>
<feature type="binding site" evidence="10">
    <location>
        <position position="40"/>
    </location>
    <ligand>
        <name>ATP</name>
        <dbReference type="ChEBI" id="CHEBI:30616"/>
    </ligand>
</feature>
<dbReference type="PANTHER" id="PTHR43289:SF6">
    <property type="entry name" value="SERINE_THREONINE-PROTEIN KINASE NEKL-3"/>
    <property type="match status" value="1"/>
</dbReference>
<keyword evidence="5 10" id="KW-0547">Nucleotide-binding</keyword>
<dbReference type="Gene3D" id="3.30.200.20">
    <property type="entry name" value="Phosphorylase Kinase, domain 1"/>
    <property type="match status" value="1"/>
</dbReference>
<dbReference type="Gene3D" id="1.10.510.10">
    <property type="entry name" value="Transferase(Phosphotransferase) domain 1"/>
    <property type="match status" value="1"/>
</dbReference>
<feature type="domain" description="PASTA" evidence="14">
    <location>
        <begin position="497"/>
        <end position="563"/>
    </location>
</feature>
<dbReference type="InterPro" id="IPR011009">
    <property type="entry name" value="Kinase-like_dom_sf"/>
</dbReference>
<organism evidence="15 16">
    <name type="scientific">Nocardiopsis tropica</name>
    <dbReference type="NCBI Taxonomy" id="109330"/>
    <lineage>
        <taxon>Bacteria</taxon>
        <taxon>Bacillati</taxon>
        <taxon>Actinomycetota</taxon>
        <taxon>Actinomycetes</taxon>
        <taxon>Streptosporangiales</taxon>
        <taxon>Nocardiopsidaceae</taxon>
        <taxon>Nocardiopsis</taxon>
    </lineage>
</organism>
<keyword evidence="16" id="KW-1185">Reference proteome</keyword>
<dbReference type="InterPro" id="IPR000719">
    <property type="entry name" value="Prot_kinase_dom"/>
</dbReference>
<evidence type="ECO:0000256" key="5">
    <source>
        <dbReference type="ARBA" id="ARBA00022741"/>
    </source>
</evidence>
<feature type="compositionally biased region" description="Gly residues" evidence="11">
    <location>
        <begin position="581"/>
        <end position="592"/>
    </location>
</feature>
<feature type="domain" description="PASTA" evidence="14">
    <location>
        <begin position="429"/>
        <end position="496"/>
    </location>
</feature>